<dbReference type="InterPro" id="IPR008974">
    <property type="entry name" value="TRAF-like"/>
</dbReference>
<evidence type="ECO:0000259" key="1">
    <source>
        <dbReference type="PROSITE" id="PS50144"/>
    </source>
</evidence>
<name>A0AAD8N7Q9_9APIA</name>
<sequence length="134" mass="15061">MTRSDIFTVGGYNWVVYIYPDGKNVEDSLVYVSVFIALASEDTDVRALLELTLLDQSGKGKHTVYSYFDRTLEGGLYTLKYLGKVYTREVLNHCRDAAVTPIPIKAMKPIHSHNQFVTNICPATPQNEHHALAI</sequence>
<evidence type="ECO:0000313" key="2">
    <source>
        <dbReference type="EMBL" id="KAK1398956.1"/>
    </source>
</evidence>
<feature type="domain" description="MATH" evidence="1">
    <location>
        <begin position="1"/>
        <end position="104"/>
    </location>
</feature>
<comment type="caution">
    <text evidence="2">The sequence shown here is derived from an EMBL/GenBank/DDBJ whole genome shotgun (WGS) entry which is preliminary data.</text>
</comment>
<accession>A0AAD8N7Q9</accession>
<organism evidence="2 3">
    <name type="scientific">Heracleum sosnowskyi</name>
    <dbReference type="NCBI Taxonomy" id="360622"/>
    <lineage>
        <taxon>Eukaryota</taxon>
        <taxon>Viridiplantae</taxon>
        <taxon>Streptophyta</taxon>
        <taxon>Embryophyta</taxon>
        <taxon>Tracheophyta</taxon>
        <taxon>Spermatophyta</taxon>
        <taxon>Magnoliopsida</taxon>
        <taxon>eudicotyledons</taxon>
        <taxon>Gunneridae</taxon>
        <taxon>Pentapetalae</taxon>
        <taxon>asterids</taxon>
        <taxon>campanulids</taxon>
        <taxon>Apiales</taxon>
        <taxon>Apiaceae</taxon>
        <taxon>Apioideae</taxon>
        <taxon>apioid superclade</taxon>
        <taxon>Tordylieae</taxon>
        <taxon>Tordyliinae</taxon>
        <taxon>Heracleum</taxon>
    </lineage>
</organism>
<dbReference type="PROSITE" id="PS50144">
    <property type="entry name" value="MATH"/>
    <property type="match status" value="1"/>
</dbReference>
<evidence type="ECO:0000313" key="3">
    <source>
        <dbReference type="Proteomes" id="UP001237642"/>
    </source>
</evidence>
<gene>
    <name evidence="2" type="ORF">POM88_008819</name>
</gene>
<reference evidence="2" key="2">
    <citation type="submission" date="2023-05" db="EMBL/GenBank/DDBJ databases">
        <authorList>
            <person name="Schelkunov M.I."/>
        </authorList>
    </citation>
    <scope>NUCLEOTIDE SEQUENCE</scope>
    <source>
        <strain evidence="2">Hsosn_3</strain>
        <tissue evidence="2">Leaf</tissue>
    </source>
</reference>
<dbReference type="Pfam" id="PF22486">
    <property type="entry name" value="MATH_2"/>
    <property type="match status" value="1"/>
</dbReference>
<dbReference type="Proteomes" id="UP001237642">
    <property type="component" value="Unassembled WGS sequence"/>
</dbReference>
<proteinExistence type="predicted"/>
<dbReference type="Gene3D" id="2.60.210.10">
    <property type="entry name" value="Apoptosis, Tumor Necrosis Factor Receptor Associated Protein 2, Chain A"/>
    <property type="match status" value="1"/>
</dbReference>
<dbReference type="AlphaFoldDB" id="A0AAD8N7Q9"/>
<dbReference type="SUPFAM" id="SSF49599">
    <property type="entry name" value="TRAF domain-like"/>
    <property type="match status" value="1"/>
</dbReference>
<protein>
    <submittedName>
        <fullName evidence="2">BTB/POZ</fullName>
    </submittedName>
</protein>
<dbReference type="InterPro" id="IPR002083">
    <property type="entry name" value="MATH/TRAF_dom"/>
</dbReference>
<reference evidence="2" key="1">
    <citation type="submission" date="2023-02" db="EMBL/GenBank/DDBJ databases">
        <title>Genome of toxic invasive species Heracleum sosnowskyi carries increased number of genes despite the absence of recent whole-genome duplications.</title>
        <authorList>
            <person name="Schelkunov M."/>
            <person name="Shtratnikova V."/>
            <person name="Makarenko M."/>
            <person name="Klepikova A."/>
            <person name="Omelchenko D."/>
            <person name="Novikova G."/>
            <person name="Obukhova E."/>
            <person name="Bogdanov V."/>
            <person name="Penin A."/>
            <person name="Logacheva M."/>
        </authorList>
    </citation>
    <scope>NUCLEOTIDE SEQUENCE</scope>
    <source>
        <strain evidence="2">Hsosn_3</strain>
        <tissue evidence="2">Leaf</tissue>
    </source>
</reference>
<keyword evidence="3" id="KW-1185">Reference proteome</keyword>
<dbReference type="CDD" id="cd00121">
    <property type="entry name" value="MATH"/>
    <property type="match status" value="1"/>
</dbReference>
<dbReference type="EMBL" id="JAUIZM010000002">
    <property type="protein sequence ID" value="KAK1398956.1"/>
    <property type="molecule type" value="Genomic_DNA"/>
</dbReference>